<proteinExistence type="predicted"/>
<evidence type="ECO:0000313" key="1">
    <source>
        <dbReference type="EMBL" id="KAI5647602.1"/>
    </source>
</evidence>
<dbReference type="EMBL" id="CM044708">
    <property type="protein sequence ID" value="KAI5647602.1"/>
    <property type="molecule type" value="Genomic_DNA"/>
</dbReference>
<gene>
    <name evidence="1" type="ORF">M9H77_33607</name>
</gene>
<name>A0ACB9ZIY8_CATRO</name>
<reference evidence="2" key="1">
    <citation type="journal article" date="2023" name="Nat. Plants">
        <title>Single-cell RNA sequencing provides a high-resolution roadmap for understanding the multicellular compartmentation of specialized metabolism.</title>
        <authorList>
            <person name="Sun S."/>
            <person name="Shen X."/>
            <person name="Li Y."/>
            <person name="Li Y."/>
            <person name="Wang S."/>
            <person name="Li R."/>
            <person name="Zhang H."/>
            <person name="Shen G."/>
            <person name="Guo B."/>
            <person name="Wei J."/>
            <person name="Xu J."/>
            <person name="St-Pierre B."/>
            <person name="Chen S."/>
            <person name="Sun C."/>
        </authorList>
    </citation>
    <scope>NUCLEOTIDE SEQUENCE [LARGE SCALE GENOMIC DNA]</scope>
</reference>
<dbReference type="Proteomes" id="UP001060085">
    <property type="component" value="Linkage Group LG08"/>
</dbReference>
<comment type="caution">
    <text evidence="1">The sequence shown here is derived from an EMBL/GenBank/DDBJ whole genome shotgun (WGS) entry which is preliminary data.</text>
</comment>
<sequence length="228" mass="26825">MTKEEKKEKKLEEEKEVIEVVYKVNLHCPKCAEDIQKPLLRTPGVLSVDAKYEKNEVKVKGFIETKKIQERLQKWTKKKVDIISETKSKVQEKITKEKKEIIKTIKIKVYMHCDECEREVKKRLLKHKGIHSVKTDIKAQTITIEGAIEEDKLIKYMRKKVHKNVEIIKEKKEEKEEKEKVEIKTVEGKEIKKVEGTKNKEGEIPYFVHYAYAPQLFSDENPNACSVM</sequence>
<protein>
    <submittedName>
        <fullName evidence="1">Uncharacterized protein</fullName>
    </submittedName>
</protein>
<evidence type="ECO:0000313" key="2">
    <source>
        <dbReference type="Proteomes" id="UP001060085"/>
    </source>
</evidence>
<organism evidence="1 2">
    <name type="scientific">Catharanthus roseus</name>
    <name type="common">Madagascar periwinkle</name>
    <name type="synonym">Vinca rosea</name>
    <dbReference type="NCBI Taxonomy" id="4058"/>
    <lineage>
        <taxon>Eukaryota</taxon>
        <taxon>Viridiplantae</taxon>
        <taxon>Streptophyta</taxon>
        <taxon>Embryophyta</taxon>
        <taxon>Tracheophyta</taxon>
        <taxon>Spermatophyta</taxon>
        <taxon>Magnoliopsida</taxon>
        <taxon>eudicotyledons</taxon>
        <taxon>Gunneridae</taxon>
        <taxon>Pentapetalae</taxon>
        <taxon>asterids</taxon>
        <taxon>lamiids</taxon>
        <taxon>Gentianales</taxon>
        <taxon>Apocynaceae</taxon>
        <taxon>Rauvolfioideae</taxon>
        <taxon>Vinceae</taxon>
        <taxon>Catharanthinae</taxon>
        <taxon>Catharanthus</taxon>
    </lineage>
</organism>
<accession>A0ACB9ZIY8</accession>
<keyword evidence="2" id="KW-1185">Reference proteome</keyword>